<dbReference type="SMART" id="SM00138">
    <property type="entry name" value="MeTrc"/>
    <property type="match status" value="1"/>
</dbReference>
<dbReference type="InterPro" id="IPR000780">
    <property type="entry name" value="CheR_MeTrfase"/>
</dbReference>
<dbReference type="PRINTS" id="PR00996">
    <property type="entry name" value="CHERMTFRASE"/>
</dbReference>
<keyword evidence="2" id="KW-0489">Methyltransferase</keyword>
<dbReference type="KEGG" id="bco:Bcell_2193"/>
<dbReference type="STRING" id="649639.Bcell_2193"/>
<dbReference type="Pfam" id="PF01739">
    <property type="entry name" value="CheR"/>
    <property type="match status" value="1"/>
</dbReference>
<dbReference type="Pfam" id="PF03705">
    <property type="entry name" value="CheR_N"/>
    <property type="match status" value="1"/>
</dbReference>
<evidence type="ECO:0000313" key="2">
    <source>
        <dbReference type="EMBL" id="ADU30453.1"/>
    </source>
</evidence>
<dbReference type="PANTHER" id="PTHR24422:SF8">
    <property type="entry name" value="CHEMOTAXIS PROTEIN"/>
    <property type="match status" value="1"/>
</dbReference>
<dbReference type="PANTHER" id="PTHR24422">
    <property type="entry name" value="CHEMOTAXIS PROTEIN METHYLTRANSFERASE"/>
    <property type="match status" value="1"/>
</dbReference>
<dbReference type="Gene3D" id="3.40.50.150">
    <property type="entry name" value="Vaccinia Virus protein VP39"/>
    <property type="match status" value="1"/>
</dbReference>
<name>E6U275_EVAC2</name>
<dbReference type="GO" id="GO:0032259">
    <property type="term" value="P:methylation"/>
    <property type="evidence" value="ECO:0007669"/>
    <property type="project" value="UniProtKB-KW"/>
</dbReference>
<dbReference type="AlphaFoldDB" id="E6U275"/>
<dbReference type="eggNOG" id="COG1352">
    <property type="taxonomic scope" value="Bacteria"/>
</dbReference>
<dbReference type="HOGENOM" id="CLU_025854_1_0_9"/>
<dbReference type="GO" id="GO:0008983">
    <property type="term" value="F:protein-glutamate O-methyltransferase activity"/>
    <property type="evidence" value="ECO:0007669"/>
    <property type="project" value="UniProtKB-EC"/>
</dbReference>
<sequence>MLNNNSDEQINAIEEVETKLLLEGIYQHYGYDFRNYSYSSINRRIKHRVNVEEVNTISELQAKVLYDPKVMNRLLGDFSINVTEMFRDPSFFKLFRDLVIPKLAKLPVIRIWHAGCSTGEEVYSMAILLYETGLYKRARIYATDMNEDILEKASLGKIPLDYMQKYTKNYQQAGGEKEFSEYYTVHHDHVAIRSMLKENLVFAHHNLVTDHSFNEFHVILCRNVLIYFNNQLKTRVYQLFNQSLSENGIICFGNKETITDHTALSFFNELDSSEKIYVKTTKEKTKT</sequence>
<dbReference type="EMBL" id="CP002394">
    <property type="protein sequence ID" value="ADU30453.1"/>
    <property type="molecule type" value="Genomic_DNA"/>
</dbReference>
<reference evidence="2" key="1">
    <citation type="submission" date="2010-12" db="EMBL/GenBank/DDBJ databases">
        <title>Complete sequence of Bacillus cellulosilyticus DSM 2522.</title>
        <authorList>
            <consortium name="US DOE Joint Genome Institute"/>
            <person name="Lucas S."/>
            <person name="Copeland A."/>
            <person name="Lapidus A."/>
            <person name="Cheng J.-F."/>
            <person name="Bruce D."/>
            <person name="Goodwin L."/>
            <person name="Pitluck S."/>
            <person name="Chertkov O."/>
            <person name="Detter J.C."/>
            <person name="Han C."/>
            <person name="Tapia R."/>
            <person name="Land M."/>
            <person name="Hauser L."/>
            <person name="Jeffries C."/>
            <person name="Kyrpides N."/>
            <person name="Ivanova N."/>
            <person name="Mikhailova N."/>
            <person name="Brumm P."/>
            <person name="Mead D."/>
            <person name="Woyke T."/>
        </authorList>
    </citation>
    <scope>NUCLEOTIDE SEQUENCE [LARGE SCALE GENOMIC DNA]</scope>
    <source>
        <strain evidence="2">DSM 2522</strain>
    </source>
</reference>
<evidence type="ECO:0000313" key="3">
    <source>
        <dbReference type="Proteomes" id="UP000001401"/>
    </source>
</evidence>
<organism evidence="2 3">
    <name type="scientific">Evansella cellulosilytica (strain ATCC 21833 / DSM 2522 / FERM P-1141 / JCM 9156 / N-4)</name>
    <name type="common">Bacillus cellulosilyticus</name>
    <dbReference type="NCBI Taxonomy" id="649639"/>
    <lineage>
        <taxon>Bacteria</taxon>
        <taxon>Bacillati</taxon>
        <taxon>Bacillota</taxon>
        <taxon>Bacilli</taxon>
        <taxon>Bacillales</taxon>
        <taxon>Bacillaceae</taxon>
        <taxon>Evansella</taxon>
    </lineage>
</organism>
<dbReference type="RefSeq" id="WP_013488788.1">
    <property type="nucleotide sequence ID" value="NC_014829.1"/>
</dbReference>
<protein>
    <submittedName>
        <fullName evidence="2">MCP methyltransferase, CheR-type</fullName>
        <ecNumber evidence="2">2.1.1.80</ecNumber>
    </submittedName>
</protein>
<dbReference type="InterPro" id="IPR022642">
    <property type="entry name" value="CheR_C"/>
</dbReference>
<dbReference type="InterPro" id="IPR029063">
    <property type="entry name" value="SAM-dependent_MTases_sf"/>
</dbReference>
<feature type="domain" description="CheR-type methyltransferase" evidence="1">
    <location>
        <begin position="6"/>
        <end position="280"/>
    </location>
</feature>
<keyword evidence="2" id="KW-0808">Transferase</keyword>
<dbReference type="InterPro" id="IPR022641">
    <property type="entry name" value="CheR_N"/>
</dbReference>
<proteinExistence type="predicted"/>
<dbReference type="SUPFAM" id="SSF53335">
    <property type="entry name" value="S-adenosyl-L-methionine-dependent methyltransferases"/>
    <property type="match status" value="1"/>
</dbReference>
<dbReference type="SUPFAM" id="SSF47757">
    <property type="entry name" value="Chemotaxis receptor methyltransferase CheR, N-terminal domain"/>
    <property type="match status" value="1"/>
</dbReference>
<dbReference type="EC" id="2.1.1.80" evidence="2"/>
<dbReference type="PROSITE" id="PS50123">
    <property type="entry name" value="CHER"/>
    <property type="match status" value="1"/>
</dbReference>
<evidence type="ECO:0000259" key="1">
    <source>
        <dbReference type="PROSITE" id="PS50123"/>
    </source>
</evidence>
<accession>E6U275</accession>
<dbReference type="InterPro" id="IPR050903">
    <property type="entry name" value="Bact_Chemotaxis_MeTrfase"/>
</dbReference>
<dbReference type="OrthoDB" id="9816309at2"/>
<dbReference type="Proteomes" id="UP000001401">
    <property type="component" value="Chromosome"/>
</dbReference>
<keyword evidence="3" id="KW-1185">Reference proteome</keyword>
<gene>
    <name evidence="2" type="ordered locus">Bcell_2193</name>
</gene>